<evidence type="ECO:0000313" key="3">
    <source>
        <dbReference type="Proteomes" id="UP001428817"/>
    </source>
</evidence>
<accession>A0ABP9QKS4</accession>
<organism evidence="2 3">
    <name type="scientific">Pseudonocardia eucalypti</name>
    <dbReference type="NCBI Taxonomy" id="648755"/>
    <lineage>
        <taxon>Bacteria</taxon>
        <taxon>Bacillati</taxon>
        <taxon>Actinomycetota</taxon>
        <taxon>Actinomycetes</taxon>
        <taxon>Pseudonocardiales</taxon>
        <taxon>Pseudonocardiaceae</taxon>
        <taxon>Pseudonocardia</taxon>
    </lineage>
</organism>
<evidence type="ECO:0000313" key="2">
    <source>
        <dbReference type="EMBL" id="GAA5163477.1"/>
    </source>
</evidence>
<sequence length="115" mass="12096">MVNGSSRRVASSGNSPSAERQNHGVPWWPGAALSSTQFADRIHRCSEAIAVSTATASARTGSGVRLGPSKRSRAASNSRRAVSRAFHASSRRLACRRVRTCVNASSARSRACIAG</sequence>
<proteinExistence type="predicted"/>
<feature type="region of interest" description="Disordered" evidence="1">
    <location>
        <begin position="54"/>
        <end position="84"/>
    </location>
</feature>
<protein>
    <submittedName>
        <fullName evidence="2">Uncharacterized protein</fullName>
    </submittedName>
</protein>
<keyword evidence="3" id="KW-1185">Reference proteome</keyword>
<dbReference type="Proteomes" id="UP001428817">
    <property type="component" value="Unassembled WGS sequence"/>
</dbReference>
<gene>
    <name evidence="2" type="ORF">GCM10023321_50450</name>
</gene>
<reference evidence="3" key="1">
    <citation type="journal article" date="2019" name="Int. J. Syst. Evol. Microbiol.">
        <title>The Global Catalogue of Microorganisms (GCM) 10K type strain sequencing project: providing services to taxonomists for standard genome sequencing and annotation.</title>
        <authorList>
            <consortium name="The Broad Institute Genomics Platform"/>
            <consortium name="The Broad Institute Genome Sequencing Center for Infectious Disease"/>
            <person name="Wu L."/>
            <person name="Ma J."/>
        </authorList>
    </citation>
    <scope>NUCLEOTIDE SEQUENCE [LARGE SCALE GENOMIC DNA]</scope>
    <source>
        <strain evidence="3">JCM 18303</strain>
    </source>
</reference>
<feature type="compositionally biased region" description="Low complexity" evidence="1">
    <location>
        <begin position="74"/>
        <end position="84"/>
    </location>
</feature>
<evidence type="ECO:0000256" key="1">
    <source>
        <dbReference type="SAM" id="MobiDB-lite"/>
    </source>
</evidence>
<dbReference type="EMBL" id="BAABJP010000029">
    <property type="protein sequence ID" value="GAA5163477.1"/>
    <property type="molecule type" value="Genomic_DNA"/>
</dbReference>
<feature type="compositionally biased region" description="Polar residues" evidence="1">
    <location>
        <begin position="1"/>
        <end position="19"/>
    </location>
</feature>
<name>A0ABP9QKS4_9PSEU</name>
<comment type="caution">
    <text evidence="2">The sequence shown here is derived from an EMBL/GenBank/DDBJ whole genome shotgun (WGS) entry which is preliminary data.</text>
</comment>
<feature type="region of interest" description="Disordered" evidence="1">
    <location>
        <begin position="1"/>
        <end position="26"/>
    </location>
</feature>